<evidence type="ECO:0000256" key="10">
    <source>
        <dbReference type="SAM" id="MobiDB-lite"/>
    </source>
</evidence>
<feature type="transmembrane region" description="Helical" evidence="11">
    <location>
        <begin position="147"/>
        <end position="172"/>
    </location>
</feature>
<feature type="domain" description="G-protein coupled receptors family 1 profile" evidence="12">
    <location>
        <begin position="163"/>
        <end position="462"/>
    </location>
</feature>
<evidence type="ECO:0000313" key="14">
    <source>
        <dbReference type="RefSeq" id="XP_027206292.1"/>
    </source>
</evidence>
<dbReference type="GO" id="GO:0043005">
    <property type="term" value="C:neuron projection"/>
    <property type="evidence" value="ECO:0007669"/>
    <property type="project" value="TreeGrafter"/>
</dbReference>
<proteinExistence type="inferred from homology"/>
<evidence type="ECO:0000256" key="4">
    <source>
        <dbReference type="ARBA" id="ARBA00022989"/>
    </source>
</evidence>
<evidence type="ECO:0000256" key="5">
    <source>
        <dbReference type="ARBA" id="ARBA00023040"/>
    </source>
</evidence>
<evidence type="ECO:0000256" key="3">
    <source>
        <dbReference type="ARBA" id="ARBA00022692"/>
    </source>
</evidence>
<evidence type="ECO:0000313" key="13">
    <source>
        <dbReference type="Proteomes" id="UP000515146"/>
    </source>
</evidence>
<dbReference type="PROSITE" id="PS00237">
    <property type="entry name" value="G_PROTEIN_RECEP_F1_1"/>
    <property type="match status" value="1"/>
</dbReference>
<comment type="subcellular location">
    <subcellularLocation>
        <location evidence="1">Membrane</location>
        <topology evidence="1">Multi-pass membrane protein</topology>
    </subcellularLocation>
</comment>
<dbReference type="InterPro" id="IPR000611">
    <property type="entry name" value="NPY_rcpt"/>
</dbReference>
<evidence type="ECO:0000256" key="1">
    <source>
        <dbReference type="ARBA" id="ARBA00004141"/>
    </source>
</evidence>
<dbReference type="GO" id="GO:0005886">
    <property type="term" value="C:plasma membrane"/>
    <property type="evidence" value="ECO:0007669"/>
    <property type="project" value="TreeGrafter"/>
</dbReference>
<dbReference type="SMART" id="SM01381">
    <property type="entry name" value="7TM_GPCR_Srsx"/>
    <property type="match status" value="1"/>
</dbReference>
<dbReference type="GO" id="GO:0004983">
    <property type="term" value="F:neuropeptide Y receptor activity"/>
    <property type="evidence" value="ECO:0007669"/>
    <property type="project" value="InterPro"/>
</dbReference>
<keyword evidence="6 11" id="KW-0472">Membrane</keyword>
<gene>
    <name evidence="14" type="primary">LOC113799796</name>
</gene>
<dbReference type="Proteomes" id="UP000515146">
    <property type="component" value="Unplaced"/>
</dbReference>
<comment type="similarity">
    <text evidence="2 9">Belongs to the G-protein coupled receptor 1 family.</text>
</comment>
<feature type="transmembrane region" description="Helical" evidence="11">
    <location>
        <begin position="261"/>
        <end position="281"/>
    </location>
</feature>
<dbReference type="PANTHER" id="PTHR24235">
    <property type="entry name" value="NEUROPEPTIDE Y RECEPTOR"/>
    <property type="match status" value="1"/>
</dbReference>
<reference evidence="14" key="1">
    <citation type="submission" date="2025-08" db="UniProtKB">
        <authorList>
            <consortium name="RefSeq"/>
        </authorList>
    </citation>
    <scope>IDENTIFICATION</scope>
    <source>
        <strain evidence="14">Airmid</strain>
    </source>
</reference>
<evidence type="ECO:0000256" key="11">
    <source>
        <dbReference type="SAM" id="Phobius"/>
    </source>
</evidence>
<dbReference type="InterPro" id="IPR000276">
    <property type="entry name" value="GPCR_Rhodpsn"/>
</dbReference>
<feature type="transmembrane region" description="Helical" evidence="11">
    <location>
        <begin position="184"/>
        <end position="209"/>
    </location>
</feature>
<dbReference type="InParanoid" id="A0A6P6YM59"/>
<feature type="compositionally biased region" description="Low complexity" evidence="10">
    <location>
        <begin position="591"/>
        <end position="621"/>
    </location>
</feature>
<dbReference type="AlphaFoldDB" id="A0A6P6YM59"/>
<feature type="region of interest" description="Disordered" evidence="10">
    <location>
        <begin position="591"/>
        <end position="630"/>
    </location>
</feature>
<dbReference type="CDD" id="cd15203">
    <property type="entry name" value="7tmA_NPYR-like"/>
    <property type="match status" value="1"/>
</dbReference>
<keyword evidence="8 9" id="KW-0807">Transducer</keyword>
<evidence type="ECO:0000256" key="8">
    <source>
        <dbReference type="ARBA" id="ARBA00023224"/>
    </source>
</evidence>
<dbReference type="PRINTS" id="PR00237">
    <property type="entry name" value="GPCRRHODOPSN"/>
</dbReference>
<evidence type="ECO:0000259" key="12">
    <source>
        <dbReference type="PROSITE" id="PS50262"/>
    </source>
</evidence>
<dbReference type="Gene3D" id="1.20.1070.10">
    <property type="entry name" value="Rhodopsin 7-helix transmembrane proteins"/>
    <property type="match status" value="1"/>
</dbReference>
<keyword evidence="7 9" id="KW-0675">Receptor</keyword>
<dbReference type="PANTHER" id="PTHR24235:SF29">
    <property type="entry name" value="GH23382P"/>
    <property type="match status" value="1"/>
</dbReference>
<dbReference type="OrthoDB" id="9046662at2759"/>
<feature type="transmembrane region" description="Helical" evidence="11">
    <location>
        <begin position="443"/>
        <end position="465"/>
    </location>
</feature>
<dbReference type="GO" id="GO:0042923">
    <property type="term" value="F:neuropeptide binding"/>
    <property type="evidence" value="ECO:0007669"/>
    <property type="project" value="TreeGrafter"/>
</dbReference>
<feature type="compositionally biased region" description="Gly residues" evidence="10">
    <location>
        <begin position="493"/>
        <end position="516"/>
    </location>
</feature>
<sequence>MSLPLSNLSSSHQQLLNLLRHFIVTSNQQQQKQPSSSSPSSLTTIFMNMTNTSSILKSLYPDLMNLTDDQLLLRLGRTSSSFIHNQSSSSFDNDFNLFNHALNGGSVNYSGPSTSTFDEQFFGYNNNDDNDDDDLQEEIPLSLWIKILFYIVYLIICLLGIWGNLIVCYIVARKSTMHTVTNVFIANLALSDILLCLFAVPFTPLYLITFKNWIFGRALCHLVPFAQGVSVYISAFTLMSIAIDRYFVILHPFKPRMLMKICILIIIAIWMSAIILTFPYAHFMDYVETKPERLLSTTINEELLELNDNGEIVAVDATGDNNNDNDDDDDIGIIYLCAEQWPHEELSKMFGITTTALQFVIPFIIITFCYVKICAKLSDRARTIPGNVSARREEQERERTRKTNGMLISMVIIFVISWLPLNMVNLLADFYEEASHWRNQRAIFLISHAIAMSSTCYNPFLYAWLNENFRKEFKEVLPCFVRRTKKNHSSAIGIGGGGGGGDTGAGGTEAGAGGGTLVELRQNNPITNLNNNNNSNENQTDKFDNCQTVMLAMNEHTNHSNLHPNQNKSNKKFMKICSKNGSIKHCRISINNQQNNNNNNNNHPQTTTTTTNNYNSNLNNDNDNDNDDDEARQTLITKNGKRLRYDSGFGSESISAIQNSSIGGGGGSSSVTHLTIISDI</sequence>
<dbReference type="Pfam" id="PF00001">
    <property type="entry name" value="7tm_1"/>
    <property type="match status" value="2"/>
</dbReference>
<accession>A0A6P6YM59</accession>
<evidence type="ECO:0000256" key="9">
    <source>
        <dbReference type="RuleBase" id="RU000688"/>
    </source>
</evidence>
<organism evidence="13 14">
    <name type="scientific">Dermatophagoides pteronyssinus</name>
    <name type="common">European house dust mite</name>
    <dbReference type="NCBI Taxonomy" id="6956"/>
    <lineage>
        <taxon>Eukaryota</taxon>
        <taxon>Metazoa</taxon>
        <taxon>Ecdysozoa</taxon>
        <taxon>Arthropoda</taxon>
        <taxon>Chelicerata</taxon>
        <taxon>Arachnida</taxon>
        <taxon>Acari</taxon>
        <taxon>Acariformes</taxon>
        <taxon>Sarcoptiformes</taxon>
        <taxon>Astigmata</taxon>
        <taxon>Psoroptidia</taxon>
        <taxon>Analgoidea</taxon>
        <taxon>Pyroglyphidae</taxon>
        <taxon>Dermatophagoidinae</taxon>
        <taxon>Dermatophagoides</taxon>
    </lineage>
</organism>
<name>A0A6P6YM59_DERPT</name>
<evidence type="ECO:0000256" key="6">
    <source>
        <dbReference type="ARBA" id="ARBA00023136"/>
    </source>
</evidence>
<feature type="transmembrane region" description="Helical" evidence="11">
    <location>
        <begin position="405"/>
        <end position="423"/>
    </location>
</feature>
<dbReference type="KEGG" id="dpte:113799796"/>
<dbReference type="SUPFAM" id="SSF81321">
    <property type="entry name" value="Family A G protein-coupled receptor-like"/>
    <property type="match status" value="1"/>
</dbReference>
<dbReference type="RefSeq" id="XP_027206292.1">
    <property type="nucleotide sequence ID" value="XM_027350491.1"/>
</dbReference>
<evidence type="ECO:0000256" key="2">
    <source>
        <dbReference type="ARBA" id="ARBA00010663"/>
    </source>
</evidence>
<keyword evidence="4 11" id="KW-1133">Transmembrane helix</keyword>
<feature type="transmembrane region" description="Helical" evidence="11">
    <location>
        <begin position="349"/>
        <end position="371"/>
    </location>
</feature>
<feature type="transmembrane region" description="Helical" evidence="11">
    <location>
        <begin position="229"/>
        <end position="249"/>
    </location>
</feature>
<protein>
    <submittedName>
        <fullName evidence="14">Apelin receptor-like</fullName>
    </submittedName>
</protein>
<dbReference type="OMA" id="PHIFTIV"/>
<keyword evidence="3 9" id="KW-0812">Transmembrane</keyword>
<dbReference type="PROSITE" id="PS50262">
    <property type="entry name" value="G_PROTEIN_RECEP_F1_2"/>
    <property type="match status" value="1"/>
</dbReference>
<keyword evidence="5 9" id="KW-0297">G-protein coupled receptor</keyword>
<feature type="region of interest" description="Disordered" evidence="10">
    <location>
        <begin position="492"/>
        <end position="516"/>
    </location>
</feature>
<dbReference type="PRINTS" id="PR01012">
    <property type="entry name" value="NRPEPTIDEYR"/>
</dbReference>
<keyword evidence="13" id="KW-1185">Reference proteome</keyword>
<evidence type="ECO:0000256" key="7">
    <source>
        <dbReference type="ARBA" id="ARBA00023170"/>
    </source>
</evidence>
<dbReference type="InterPro" id="IPR017452">
    <property type="entry name" value="GPCR_Rhodpsn_7TM"/>
</dbReference>